<comment type="caution">
    <text evidence="6">The sequence shown here is derived from an EMBL/GenBank/DDBJ whole genome shotgun (WGS) entry which is preliminary data.</text>
</comment>
<dbReference type="InterPro" id="IPR044861">
    <property type="entry name" value="IPNS-like_FE2OG_OXY"/>
</dbReference>
<accession>A0A834ZTE0</accession>
<dbReference type="FunFam" id="2.60.120.330:FF:000079">
    <property type="entry name" value="Protein SRG1"/>
    <property type="match status" value="1"/>
</dbReference>
<dbReference type="PROSITE" id="PS51471">
    <property type="entry name" value="FE2OG_OXY"/>
    <property type="match status" value="1"/>
</dbReference>
<dbReference type="PANTHER" id="PTHR47991">
    <property type="entry name" value="OXOGLUTARATE/IRON-DEPENDENT DIOXYGENASE"/>
    <property type="match status" value="1"/>
</dbReference>
<dbReference type="Proteomes" id="UP000655225">
    <property type="component" value="Unassembled WGS sequence"/>
</dbReference>
<evidence type="ECO:0000256" key="4">
    <source>
        <dbReference type="RuleBase" id="RU003682"/>
    </source>
</evidence>
<gene>
    <name evidence="6" type="ORF">HHK36_005052</name>
</gene>
<dbReference type="OrthoDB" id="288590at2759"/>
<organism evidence="6 7">
    <name type="scientific">Tetracentron sinense</name>
    <name type="common">Spur-leaf</name>
    <dbReference type="NCBI Taxonomy" id="13715"/>
    <lineage>
        <taxon>Eukaryota</taxon>
        <taxon>Viridiplantae</taxon>
        <taxon>Streptophyta</taxon>
        <taxon>Embryophyta</taxon>
        <taxon>Tracheophyta</taxon>
        <taxon>Spermatophyta</taxon>
        <taxon>Magnoliopsida</taxon>
        <taxon>Trochodendrales</taxon>
        <taxon>Trochodendraceae</taxon>
        <taxon>Tetracentron</taxon>
    </lineage>
</organism>
<dbReference type="GO" id="GO:0046872">
    <property type="term" value="F:metal ion binding"/>
    <property type="evidence" value="ECO:0007669"/>
    <property type="project" value="UniProtKB-KW"/>
</dbReference>
<dbReference type="Gene3D" id="2.60.120.330">
    <property type="entry name" value="B-lactam Antibiotic, Isopenicillin N Synthase, Chain"/>
    <property type="match status" value="1"/>
</dbReference>
<keyword evidence="7" id="KW-1185">Reference proteome</keyword>
<sequence length="339" mass="38536">MEMERVNFGRSILVPSVKELGKEGMVKIPARYTHPDQETPAVWAGAHQSVPVIDMQSLLFGDSRDSELERLHSACKEWGFFQVANHGVSNSLFDILKSEIQEFFELPLEEKKKLWQQPDDQEGFGQLFVVSEEQKLDWSDIETMEAYSLELKRLAITILAQMAKALKMETEEMKELFNDGVQAMRMNYYPPCPEPDMAIGFTPHSDADALTIVLQLNQTEGLQIRKDGNWVPVKPLPYTFVANVGDMMEIVSNGVYRSIEHRATVNLTKDRLSIATFYSTNLDAELGPAHSLIGPDNPANFRRVPVEKYFKDFFARKLNGKSHLDFMRIETQEGNTIGV</sequence>
<name>A0A834ZTE0_TETSI</name>
<evidence type="ECO:0000259" key="5">
    <source>
        <dbReference type="PROSITE" id="PS51471"/>
    </source>
</evidence>
<dbReference type="AlphaFoldDB" id="A0A834ZTE0"/>
<proteinExistence type="inferred from homology"/>
<dbReference type="InterPro" id="IPR027443">
    <property type="entry name" value="IPNS-like_sf"/>
</dbReference>
<keyword evidence="2 4" id="KW-0479">Metal-binding</keyword>
<protein>
    <recommendedName>
        <fullName evidence="5">Fe2OG dioxygenase domain-containing protein</fullName>
    </recommendedName>
</protein>
<dbReference type="GO" id="GO:0016491">
    <property type="term" value="F:oxidoreductase activity"/>
    <property type="evidence" value="ECO:0007669"/>
    <property type="project" value="UniProtKB-KW"/>
</dbReference>
<evidence type="ECO:0000256" key="3">
    <source>
        <dbReference type="ARBA" id="ARBA00023004"/>
    </source>
</evidence>
<dbReference type="InterPro" id="IPR050295">
    <property type="entry name" value="Plant_2OG-oxidoreductases"/>
</dbReference>
<feature type="domain" description="Fe2OG dioxygenase" evidence="5">
    <location>
        <begin position="180"/>
        <end position="280"/>
    </location>
</feature>
<dbReference type="EMBL" id="JABCRI010000003">
    <property type="protein sequence ID" value="KAF8408981.1"/>
    <property type="molecule type" value="Genomic_DNA"/>
</dbReference>
<dbReference type="Pfam" id="PF03171">
    <property type="entry name" value="2OG-FeII_Oxy"/>
    <property type="match status" value="1"/>
</dbReference>
<evidence type="ECO:0000256" key="1">
    <source>
        <dbReference type="ARBA" id="ARBA00008056"/>
    </source>
</evidence>
<dbReference type="OMA" id="PRYVHHD"/>
<evidence type="ECO:0000256" key="2">
    <source>
        <dbReference type="ARBA" id="ARBA00022723"/>
    </source>
</evidence>
<dbReference type="InterPro" id="IPR026992">
    <property type="entry name" value="DIOX_N"/>
</dbReference>
<dbReference type="InterPro" id="IPR005123">
    <property type="entry name" value="Oxoglu/Fe-dep_dioxygenase_dom"/>
</dbReference>
<comment type="similarity">
    <text evidence="1 4">Belongs to the iron/ascorbate-dependent oxidoreductase family.</text>
</comment>
<dbReference type="Pfam" id="PF14226">
    <property type="entry name" value="DIOX_N"/>
    <property type="match status" value="1"/>
</dbReference>
<evidence type="ECO:0000313" key="6">
    <source>
        <dbReference type="EMBL" id="KAF8408981.1"/>
    </source>
</evidence>
<keyword evidence="3 4" id="KW-0408">Iron</keyword>
<evidence type="ECO:0000313" key="7">
    <source>
        <dbReference type="Proteomes" id="UP000655225"/>
    </source>
</evidence>
<reference evidence="6 7" key="1">
    <citation type="submission" date="2020-04" db="EMBL/GenBank/DDBJ databases">
        <title>Plant Genome Project.</title>
        <authorList>
            <person name="Zhang R.-G."/>
        </authorList>
    </citation>
    <scope>NUCLEOTIDE SEQUENCE [LARGE SCALE GENOMIC DNA]</scope>
    <source>
        <strain evidence="6">YNK0</strain>
        <tissue evidence="6">Leaf</tissue>
    </source>
</reference>
<keyword evidence="4" id="KW-0560">Oxidoreductase</keyword>
<dbReference type="SUPFAM" id="SSF51197">
    <property type="entry name" value="Clavaminate synthase-like"/>
    <property type="match status" value="1"/>
</dbReference>